<dbReference type="Proteomes" id="UP000055014">
    <property type="component" value="Unassembled WGS sequence"/>
</dbReference>
<dbReference type="PANTHER" id="PTHR32114:SF2">
    <property type="entry name" value="ABC TRANSPORTER ABCH.3"/>
    <property type="match status" value="1"/>
</dbReference>
<dbReference type="AlphaFoldDB" id="A0A117M4U1"/>
<dbReference type="Gene3D" id="3.40.50.300">
    <property type="entry name" value="P-loop containing nucleotide triphosphate hydrolases"/>
    <property type="match status" value="1"/>
</dbReference>
<dbReference type="InterPro" id="IPR027417">
    <property type="entry name" value="P-loop_NTPase"/>
</dbReference>
<sequence length="124" mass="14079">MRITSIDLENFRSHSRYSETFEKGINLILGRNGSGKSSIIEAIGLALFGGGLRDKQEDAIKWNERRSRITVTFLADDGLEYRVEKVFPRQSCCEKGLFQQGLPGRPLQEDLNGFHAQLSHRPEK</sequence>
<comment type="caution">
    <text evidence="2">The sequence shown here is derived from an EMBL/GenBank/DDBJ whole genome shotgun (WGS) entry which is preliminary data.</text>
</comment>
<protein>
    <submittedName>
        <fullName evidence="2">ATPase involved in DNA repair</fullName>
    </submittedName>
</protein>
<reference evidence="3" key="1">
    <citation type="journal article" date="2015" name="MBio">
        <title>Genome-Resolved Metagenomic Analysis Reveals Roles for Candidate Phyla and Other Microbial Community Members in Biogeochemical Transformations in Oil Reservoirs.</title>
        <authorList>
            <person name="Hu P."/>
            <person name="Tom L."/>
            <person name="Singh A."/>
            <person name="Thomas B.C."/>
            <person name="Baker B.J."/>
            <person name="Piceno Y.M."/>
            <person name="Andersen G.L."/>
            <person name="Banfield J.F."/>
        </authorList>
    </citation>
    <scope>NUCLEOTIDE SEQUENCE [LARGE SCALE GENOMIC DNA]</scope>
</reference>
<dbReference type="InterPro" id="IPR038729">
    <property type="entry name" value="Rad50/SbcC_AAA"/>
</dbReference>
<dbReference type="EMBL" id="LGGW01000257">
    <property type="protein sequence ID" value="KUK84416.1"/>
    <property type="molecule type" value="Genomic_DNA"/>
</dbReference>
<feature type="domain" description="Rad50/SbcC-type AAA" evidence="1">
    <location>
        <begin position="5"/>
        <end position="70"/>
    </location>
</feature>
<dbReference type="Pfam" id="PF13476">
    <property type="entry name" value="AAA_23"/>
    <property type="match status" value="1"/>
</dbReference>
<accession>A0A117M4U1</accession>
<evidence type="ECO:0000313" key="3">
    <source>
        <dbReference type="Proteomes" id="UP000055014"/>
    </source>
</evidence>
<dbReference type="GO" id="GO:0006302">
    <property type="term" value="P:double-strand break repair"/>
    <property type="evidence" value="ECO:0007669"/>
    <property type="project" value="InterPro"/>
</dbReference>
<dbReference type="SUPFAM" id="SSF52540">
    <property type="entry name" value="P-loop containing nucleoside triphosphate hydrolases"/>
    <property type="match status" value="1"/>
</dbReference>
<dbReference type="PANTHER" id="PTHR32114">
    <property type="entry name" value="ABC TRANSPORTER ABCH.3"/>
    <property type="match status" value="1"/>
</dbReference>
<gene>
    <name evidence="2" type="ORF">XE02_1682</name>
</gene>
<dbReference type="GO" id="GO:0016887">
    <property type="term" value="F:ATP hydrolysis activity"/>
    <property type="evidence" value="ECO:0007669"/>
    <property type="project" value="InterPro"/>
</dbReference>
<proteinExistence type="predicted"/>
<dbReference type="PATRIC" id="fig|1236046.5.peg.333"/>
<evidence type="ECO:0000313" key="2">
    <source>
        <dbReference type="EMBL" id="KUK84416.1"/>
    </source>
</evidence>
<evidence type="ECO:0000259" key="1">
    <source>
        <dbReference type="Pfam" id="PF13476"/>
    </source>
</evidence>
<organism evidence="2 3">
    <name type="scientific">Mesotoga infera</name>
    <dbReference type="NCBI Taxonomy" id="1236046"/>
    <lineage>
        <taxon>Bacteria</taxon>
        <taxon>Thermotogati</taxon>
        <taxon>Thermotogota</taxon>
        <taxon>Thermotogae</taxon>
        <taxon>Kosmotogales</taxon>
        <taxon>Kosmotogaceae</taxon>
        <taxon>Mesotoga</taxon>
    </lineage>
</organism>
<name>A0A117M4U1_9BACT</name>